<evidence type="ECO:0000313" key="2">
    <source>
        <dbReference type="EMBL" id="RDY69578.1"/>
    </source>
</evidence>
<reference evidence="2 3" key="1">
    <citation type="submission" date="2018-08" db="EMBL/GenBank/DDBJ databases">
        <title>Lysobacter soli KCTC 22011, whole genome shotgun sequence.</title>
        <authorList>
            <person name="Zhang X."/>
            <person name="Feng G."/>
            <person name="Zhu H."/>
        </authorList>
    </citation>
    <scope>NUCLEOTIDE SEQUENCE [LARGE SCALE GENOMIC DNA]</scope>
    <source>
        <strain evidence="2 3">KCTC 22011</strain>
    </source>
</reference>
<dbReference type="RefSeq" id="WP_115840797.1">
    <property type="nucleotide sequence ID" value="NZ_QTJR01000001.1"/>
</dbReference>
<evidence type="ECO:0000256" key="1">
    <source>
        <dbReference type="SAM" id="MobiDB-lite"/>
    </source>
</evidence>
<feature type="compositionally biased region" description="Low complexity" evidence="1">
    <location>
        <begin position="106"/>
        <end position="118"/>
    </location>
</feature>
<dbReference type="AlphaFoldDB" id="A0A3D8VL96"/>
<keyword evidence="3" id="KW-1185">Reference proteome</keyword>
<feature type="compositionally biased region" description="Basic and acidic residues" evidence="1">
    <location>
        <begin position="84"/>
        <end position="94"/>
    </location>
</feature>
<dbReference type="EMBL" id="QTJR01000001">
    <property type="protein sequence ID" value="RDY69578.1"/>
    <property type="molecule type" value="Genomic_DNA"/>
</dbReference>
<proteinExistence type="predicted"/>
<feature type="region of interest" description="Disordered" evidence="1">
    <location>
        <begin position="84"/>
        <end position="130"/>
    </location>
</feature>
<protein>
    <submittedName>
        <fullName evidence="2">Uncharacterized protein</fullName>
    </submittedName>
</protein>
<accession>A0A3D8VL96</accession>
<organism evidence="2 3">
    <name type="scientific">Lysobacter soli</name>
    <dbReference type="NCBI Taxonomy" id="453783"/>
    <lineage>
        <taxon>Bacteria</taxon>
        <taxon>Pseudomonadati</taxon>
        <taxon>Pseudomonadota</taxon>
        <taxon>Gammaproteobacteria</taxon>
        <taxon>Lysobacterales</taxon>
        <taxon>Lysobacteraceae</taxon>
        <taxon>Lysobacter</taxon>
    </lineage>
</organism>
<feature type="compositionally biased region" description="Basic and acidic residues" evidence="1">
    <location>
        <begin position="119"/>
        <end position="130"/>
    </location>
</feature>
<gene>
    <name evidence="2" type="ORF">DX912_02185</name>
</gene>
<sequence length="130" mass="13788">MHDASSACVCGCDDPRGAAAHAVNAALRVDDVDGAIEAGLLDREVECTLCSDQCRARLHEARAARLAALAARERYRARAARLERRARERAEKRVSPPGTAVVTPTPSALPSAAAAALARAREKAAQRHKP</sequence>
<comment type="caution">
    <text evidence="2">The sequence shown here is derived from an EMBL/GenBank/DDBJ whole genome shotgun (WGS) entry which is preliminary data.</text>
</comment>
<evidence type="ECO:0000313" key="3">
    <source>
        <dbReference type="Proteomes" id="UP000256829"/>
    </source>
</evidence>
<dbReference type="Proteomes" id="UP000256829">
    <property type="component" value="Unassembled WGS sequence"/>
</dbReference>
<name>A0A3D8VL96_9GAMM</name>